<feature type="compositionally biased region" description="Low complexity" evidence="1">
    <location>
        <begin position="143"/>
        <end position="159"/>
    </location>
</feature>
<evidence type="ECO:0000313" key="3">
    <source>
        <dbReference type="Proteomes" id="UP000027361"/>
    </source>
</evidence>
<dbReference type="EMBL" id="JMSN01000045">
    <property type="protein sequence ID" value="KDN45070.1"/>
    <property type="molecule type" value="Genomic_DNA"/>
</dbReference>
<feature type="compositionally biased region" description="Low complexity" evidence="1">
    <location>
        <begin position="293"/>
        <end position="322"/>
    </location>
</feature>
<feature type="region of interest" description="Disordered" evidence="1">
    <location>
        <begin position="441"/>
        <end position="572"/>
    </location>
</feature>
<dbReference type="HOGENOM" id="CLU_009830_0_0_1"/>
<dbReference type="RefSeq" id="XP_013243032.1">
    <property type="nucleotide sequence ID" value="XM_013387578.1"/>
</dbReference>
<feature type="compositionally biased region" description="Low complexity" evidence="1">
    <location>
        <begin position="16"/>
        <end position="33"/>
    </location>
</feature>
<feature type="compositionally biased region" description="Low complexity" evidence="1">
    <location>
        <begin position="868"/>
        <end position="878"/>
    </location>
</feature>
<organism evidence="2 3">
    <name type="scientific">Tilletiaria anomala (strain ATCC 24038 / CBS 436.72 / UBC 951)</name>
    <dbReference type="NCBI Taxonomy" id="1037660"/>
    <lineage>
        <taxon>Eukaryota</taxon>
        <taxon>Fungi</taxon>
        <taxon>Dikarya</taxon>
        <taxon>Basidiomycota</taxon>
        <taxon>Ustilaginomycotina</taxon>
        <taxon>Exobasidiomycetes</taxon>
        <taxon>Georgefischeriales</taxon>
        <taxon>Tilletiariaceae</taxon>
        <taxon>Tilletiaria</taxon>
    </lineage>
</organism>
<feature type="compositionally biased region" description="Low complexity" evidence="1">
    <location>
        <begin position="336"/>
        <end position="354"/>
    </location>
</feature>
<dbReference type="STRING" id="1037660.A0A066W2P8"/>
<evidence type="ECO:0000256" key="1">
    <source>
        <dbReference type="SAM" id="MobiDB-lite"/>
    </source>
</evidence>
<feature type="compositionally biased region" description="Low complexity" evidence="1">
    <location>
        <begin position="456"/>
        <end position="487"/>
    </location>
</feature>
<dbReference type="GO" id="GO:0030036">
    <property type="term" value="P:actin cytoskeleton organization"/>
    <property type="evidence" value="ECO:0007669"/>
    <property type="project" value="TreeGrafter"/>
</dbReference>
<feature type="compositionally biased region" description="Low complexity" evidence="1">
    <location>
        <begin position="669"/>
        <end position="679"/>
    </location>
</feature>
<dbReference type="GO" id="GO:0003779">
    <property type="term" value="F:actin binding"/>
    <property type="evidence" value="ECO:0007669"/>
    <property type="project" value="TreeGrafter"/>
</dbReference>
<dbReference type="Proteomes" id="UP000027361">
    <property type="component" value="Unassembled WGS sequence"/>
</dbReference>
<dbReference type="OrthoDB" id="5563016at2759"/>
<dbReference type="PANTHER" id="PTHR12751:SF18">
    <property type="entry name" value="PHOSPHATASE AND ACTIN REGULATOR 1"/>
    <property type="match status" value="1"/>
</dbReference>
<feature type="compositionally biased region" description="Basic and acidic residues" evidence="1">
    <location>
        <begin position="882"/>
        <end position="901"/>
    </location>
</feature>
<feature type="region of interest" description="Disordered" evidence="1">
    <location>
        <begin position="1"/>
        <end position="159"/>
    </location>
</feature>
<dbReference type="OMA" id="WMQYQQM"/>
<feature type="compositionally biased region" description="Polar residues" evidence="1">
    <location>
        <begin position="384"/>
        <end position="396"/>
    </location>
</feature>
<feature type="region of interest" description="Disordered" evidence="1">
    <location>
        <begin position="854"/>
        <end position="926"/>
    </location>
</feature>
<evidence type="ECO:0000313" key="2">
    <source>
        <dbReference type="EMBL" id="KDN45070.1"/>
    </source>
</evidence>
<feature type="compositionally biased region" description="Low complexity" evidence="1">
    <location>
        <begin position="783"/>
        <end position="797"/>
    </location>
</feature>
<feature type="compositionally biased region" description="Basic and acidic residues" evidence="1">
    <location>
        <begin position="773"/>
        <end position="782"/>
    </location>
</feature>
<gene>
    <name evidence="2" type="ORF">K437DRAFT_125360</name>
</gene>
<feature type="region of interest" description="Disordered" evidence="1">
    <location>
        <begin position="372"/>
        <end position="419"/>
    </location>
</feature>
<accession>A0A066W2P8</accession>
<feature type="region of interest" description="Disordered" evidence="1">
    <location>
        <begin position="987"/>
        <end position="1029"/>
    </location>
</feature>
<proteinExistence type="predicted"/>
<feature type="compositionally biased region" description="Polar residues" evidence="1">
    <location>
        <begin position="917"/>
        <end position="926"/>
    </location>
</feature>
<dbReference type="PANTHER" id="PTHR12751">
    <property type="entry name" value="PHOSPHATASE AND ACTIN REGULATOR PHACTR"/>
    <property type="match status" value="1"/>
</dbReference>
<feature type="compositionally biased region" description="Polar residues" evidence="1">
    <location>
        <begin position="690"/>
        <end position="700"/>
    </location>
</feature>
<keyword evidence="3" id="KW-1185">Reference proteome</keyword>
<feature type="region of interest" description="Disordered" evidence="1">
    <location>
        <begin position="226"/>
        <end position="269"/>
    </location>
</feature>
<feature type="compositionally biased region" description="Polar residues" evidence="1">
    <location>
        <begin position="446"/>
        <end position="455"/>
    </location>
</feature>
<feature type="compositionally biased region" description="Basic residues" evidence="1">
    <location>
        <begin position="902"/>
        <end position="914"/>
    </location>
</feature>
<feature type="region of interest" description="Disordered" evidence="1">
    <location>
        <begin position="650"/>
        <end position="715"/>
    </location>
</feature>
<dbReference type="AlphaFoldDB" id="A0A066W2P8"/>
<feature type="compositionally biased region" description="Polar residues" evidence="1">
    <location>
        <begin position="651"/>
        <end position="664"/>
    </location>
</feature>
<sequence>MAVSLALNWSPPPSSPLLDEMTLSPDSLSLPTSETGEPAAARTARNASLGNSLSPFPATSSASPSTAKESKSYSSSPNTAKAKITSNSPGGAAAAAASNRDESLLTLAGTSLNGNPPPGVSSALTNGRSYAAAASSQPPPSASEPAIHQPSRSATAPAAMSATLGASAAPQIPPLSVFSSQPAFNGALAYGVHTPLLFPPQAAGPQAQFQWMQYQQMLAQHQQAQQQHLFHKGVGVQAASKPMQHDPHPPNRRRTASGPQLPGPLTYNDTFAQAAYPGQHSFAATLKSNLLLSAPSSSSSSSGAAPSSSHPHSSGSSSASSSQGTGYHPYRRTARGSDTGPSSSQASASASGGAFPSLPHLADLAAAGTGVGGAGAGVTHPSRARTSSNGSPSNGSDALLDQLRKGSLGSGSSSAETEPLLPTSYSAAAASSLRGAGASQAHAHNYSKSPLGIQTSPAAAAMNKSPSSSSLNTSRQQQQRQKAPSALLANGTAAPVKQFNIERRPPPALNGRHGRDESLSSQGSQHSAGSGGGSGQASASGCTTPTPAAAMKKPSPLCPDHLHSSSSPAGGAGLSSVAVVAVAPVEESAANAHKKTPSFGKLRRALSFSTLEGIQNTQTPGPSANGAGVGVLAEMAPNGRQQVHHVHGRVLQQQQQPVISTSPAGTHVGSTGSTRSSSPPRTPDNVPANLASSGASITSKRSARPPIAGGGEGRRSLFNRKFNSSTDNISLSSKLSISSTVSSASMMLRKVGGLGKLARKSNLMGITNIFNKDKDRDADDRLGASGNSSPGAGAAGSKSKKSKSKKSAAASTFISHATAESDASAGGAVSAQLEGGMTPAAYYVRQMQEAEARAEAAAQAQRQRDTEASAAFSSATTKAKTKTTDDMQGDRQKMIEKEKARLKSKRAGGWRKKIGMGSSSDTQELTGLETTPITDDLHDRDDAQQQHLQHGQQAYGQYAATGVGMPPPGVYTLDDQQAFDAAFDEEELEPPHMPGSAGGGSGAVDSADESETDSLRHWGEGIERSRASASRIKAPKGILKQPVASDIIAAETGKPWMRMRANSYDAPNGPSAGAPLMSQMSNTAAGVDRMDGVARPASPLHPTATTTRGHQRAQTLGGGIGIGAGAPPSGGPSIGHHPNSSMPQLSLMSNIGADGAYAQHRSVAGPPQRRKRLTFAETHVYHSTWPSHVYDRRGELATCNRLTPLLAQRIKEELNTFKMEEMQVAPSSRIFTQFFV</sequence>
<reference evidence="2 3" key="1">
    <citation type="submission" date="2014-05" db="EMBL/GenBank/DDBJ databases">
        <title>Draft genome sequence of a rare smut relative, Tilletiaria anomala UBC 951.</title>
        <authorList>
            <consortium name="DOE Joint Genome Institute"/>
            <person name="Toome M."/>
            <person name="Kuo A."/>
            <person name="Henrissat B."/>
            <person name="Lipzen A."/>
            <person name="Tritt A."/>
            <person name="Yoshinaga Y."/>
            <person name="Zane M."/>
            <person name="Barry K."/>
            <person name="Grigoriev I.V."/>
            <person name="Spatafora J.W."/>
            <person name="Aimea M.C."/>
        </authorList>
    </citation>
    <scope>NUCLEOTIDE SEQUENCE [LARGE SCALE GENOMIC DNA]</scope>
    <source>
        <strain evidence="2 3">UBC 951</strain>
    </source>
</reference>
<feature type="compositionally biased region" description="Low complexity" evidence="1">
    <location>
        <begin position="52"/>
        <end position="77"/>
    </location>
</feature>
<name>A0A066W2P8_TILAU</name>
<dbReference type="GeneID" id="25261419"/>
<feature type="region of interest" description="Disordered" evidence="1">
    <location>
        <begin position="293"/>
        <end position="354"/>
    </location>
</feature>
<protein>
    <submittedName>
        <fullName evidence="2">Uncharacterized protein</fullName>
    </submittedName>
</protein>
<comment type="caution">
    <text evidence="2">The sequence shown here is derived from an EMBL/GenBank/DDBJ whole genome shotgun (WGS) entry which is preliminary data.</text>
</comment>
<dbReference type="InParanoid" id="A0A066W2P8"/>
<feature type="region of interest" description="Disordered" evidence="1">
    <location>
        <begin position="773"/>
        <end position="804"/>
    </location>
</feature>
<feature type="compositionally biased region" description="Basic and acidic residues" evidence="1">
    <location>
        <begin position="1013"/>
        <end position="1026"/>
    </location>
</feature>